<evidence type="ECO:0000313" key="5">
    <source>
        <dbReference type="Proteomes" id="UP001500392"/>
    </source>
</evidence>
<keyword evidence="1" id="KW-0808">Transferase</keyword>
<keyword evidence="5" id="KW-1185">Reference proteome</keyword>
<organism evidence="4 5">
    <name type="scientific">Zhongshania borealis</name>
    <dbReference type="NCBI Taxonomy" id="889488"/>
    <lineage>
        <taxon>Bacteria</taxon>
        <taxon>Pseudomonadati</taxon>
        <taxon>Pseudomonadota</taxon>
        <taxon>Gammaproteobacteria</taxon>
        <taxon>Cellvibrionales</taxon>
        <taxon>Spongiibacteraceae</taxon>
        <taxon>Zhongshania</taxon>
    </lineage>
</organism>
<accession>A0ABP7WDR6</accession>
<reference evidence="5" key="1">
    <citation type="journal article" date="2019" name="Int. J. Syst. Evol. Microbiol.">
        <title>The Global Catalogue of Microorganisms (GCM) 10K type strain sequencing project: providing services to taxonomists for standard genome sequencing and annotation.</title>
        <authorList>
            <consortium name="The Broad Institute Genomics Platform"/>
            <consortium name="The Broad Institute Genome Sequencing Center for Infectious Disease"/>
            <person name="Wu L."/>
            <person name="Ma J."/>
        </authorList>
    </citation>
    <scope>NUCLEOTIDE SEQUENCE [LARGE SCALE GENOMIC DNA]</scope>
    <source>
        <strain evidence="5">JCM 17304</strain>
    </source>
</reference>
<dbReference type="Pfam" id="PF13673">
    <property type="entry name" value="Acetyltransf_10"/>
    <property type="match status" value="1"/>
</dbReference>
<dbReference type="InterPro" id="IPR016181">
    <property type="entry name" value="Acyl_CoA_acyltransferase"/>
</dbReference>
<name>A0ABP7WDR6_9GAMM</name>
<dbReference type="Pfam" id="PF25559">
    <property type="entry name" value="DUF7931"/>
    <property type="match status" value="1"/>
</dbReference>
<evidence type="ECO:0000256" key="1">
    <source>
        <dbReference type="ARBA" id="ARBA00022679"/>
    </source>
</evidence>
<evidence type="ECO:0000313" key="4">
    <source>
        <dbReference type="EMBL" id="GAA4086698.1"/>
    </source>
</evidence>
<keyword evidence="2" id="KW-0012">Acyltransferase</keyword>
<evidence type="ECO:0000259" key="3">
    <source>
        <dbReference type="PROSITE" id="PS51186"/>
    </source>
</evidence>
<gene>
    <name evidence="4" type="ORF">GCM10022414_06880</name>
</gene>
<dbReference type="PANTHER" id="PTHR43420:SF47">
    <property type="entry name" value="N-ACETYLTRANSFERASE DOMAIN-CONTAINING PROTEIN"/>
    <property type="match status" value="1"/>
</dbReference>
<sequence>MTTLTIAKADWAHHSGLLSELRRRVFVDEQGVPEVLELDEFDATASHWMARIQDTVVATARMLDSGVIGRMAVLKPYRGKGIGSALLTAMIKEAKTRNYPLIQLGAQEHAIAFYKRAGFRVKGPRFMDAGIAHQHMHMSLNSALPRGFDFDMALRANPAQAILDLCKNARWELRIFSHSLEPPLFANAEFIRSIYDFAHRHQDSVVKLMICDELPLRETHHPLVELSRQHRQILKLRTLSIDYTINADEYFTVSDEDHLLVYPHQSEIDQILRSDDEIVAREYRLKFDHLWRHTKEPRSLKPFY</sequence>
<evidence type="ECO:0000256" key="2">
    <source>
        <dbReference type="ARBA" id="ARBA00023315"/>
    </source>
</evidence>
<dbReference type="InterPro" id="IPR057691">
    <property type="entry name" value="DUF7931"/>
</dbReference>
<dbReference type="SUPFAM" id="SSF55729">
    <property type="entry name" value="Acyl-CoA N-acyltransferases (Nat)"/>
    <property type="match status" value="1"/>
</dbReference>
<dbReference type="CDD" id="cd04301">
    <property type="entry name" value="NAT_SF"/>
    <property type="match status" value="1"/>
</dbReference>
<dbReference type="InterPro" id="IPR050680">
    <property type="entry name" value="YpeA/RimI_acetyltransf"/>
</dbReference>
<comment type="caution">
    <text evidence="4">The sequence shown here is derived from an EMBL/GenBank/DDBJ whole genome shotgun (WGS) entry which is preliminary data.</text>
</comment>
<dbReference type="RefSeq" id="WP_344932414.1">
    <property type="nucleotide sequence ID" value="NZ_BAABDM010000001.1"/>
</dbReference>
<feature type="domain" description="N-acetyltransferase" evidence="3">
    <location>
        <begin position="1"/>
        <end position="141"/>
    </location>
</feature>
<dbReference type="PANTHER" id="PTHR43420">
    <property type="entry name" value="ACETYLTRANSFERASE"/>
    <property type="match status" value="1"/>
</dbReference>
<protein>
    <recommendedName>
        <fullName evidence="3">N-acetyltransferase domain-containing protein</fullName>
    </recommendedName>
</protein>
<proteinExistence type="predicted"/>
<dbReference type="EMBL" id="BAABDM010000001">
    <property type="protein sequence ID" value="GAA4086698.1"/>
    <property type="molecule type" value="Genomic_DNA"/>
</dbReference>
<dbReference type="Proteomes" id="UP001500392">
    <property type="component" value="Unassembled WGS sequence"/>
</dbReference>
<dbReference type="InterPro" id="IPR000182">
    <property type="entry name" value="GNAT_dom"/>
</dbReference>
<dbReference type="Gene3D" id="3.40.630.30">
    <property type="match status" value="1"/>
</dbReference>
<dbReference type="PROSITE" id="PS51186">
    <property type="entry name" value="GNAT"/>
    <property type="match status" value="1"/>
</dbReference>